<gene>
    <name evidence="8" type="ORF">GCM10007094_12080</name>
</gene>
<evidence type="ECO:0000313" key="9">
    <source>
        <dbReference type="Proteomes" id="UP000637980"/>
    </source>
</evidence>
<organism evidence="8 9">
    <name type="scientific">Pseudovibrio japonicus</name>
    <dbReference type="NCBI Taxonomy" id="366534"/>
    <lineage>
        <taxon>Bacteria</taxon>
        <taxon>Pseudomonadati</taxon>
        <taxon>Pseudomonadota</taxon>
        <taxon>Alphaproteobacteria</taxon>
        <taxon>Hyphomicrobiales</taxon>
        <taxon>Stappiaceae</taxon>
        <taxon>Pseudovibrio</taxon>
    </lineage>
</organism>
<dbReference type="PANTHER" id="PTHR23504:SF15">
    <property type="entry name" value="MAJOR FACILITATOR SUPERFAMILY (MFS) PROFILE DOMAIN-CONTAINING PROTEIN"/>
    <property type="match status" value="1"/>
</dbReference>
<feature type="transmembrane region" description="Helical" evidence="6">
    <location>
        <begin position="232"/>
        <end position="254"/>
    </location>
</feature>
<dbReference type="Proteomes" id="UP000637980">
    <property type="component" value="Unassembled WGS sequence"/>
</dbReference>
<feature type="domain" description="Major facilitator superfamily (MFS) profile" evidence="7">
    <location>
        <begin position="9"/>
        <end position="407"/>
    </location>
</feature>
<evidence type="ECO:0000256" key="5">
    <source>
        <dbReference type="ARBA" id="ARBA00023136"/>
    </source>
</evidence>
<evidence type="ECO:0000256" key="3">
    <source>
        <dbReference type="ARBA" id="ARBA00022692"/>
    </source>
</evidence>
<keyword evidence="2" id="KW-0813">Transport</keyword>
<evidence type="ECO:0000256" key="4">
    <source>
        <dbReference type="ARBA" id="ARBA00022989"/>
    </source>
</evidence>
<feature type="transmembrane region" description="Helical" evidence="6">
    <location>
        <begin position="179"/>
        <end position="200"/>
    </location>
</feature>
<dbReference type="Gene3D" id="1.20.1250.20">
    <property type="entry name" value="MFS general substrate transporter like domains"/>
    <property type="match status" value="1"/>
</dbReference>
<comment type="subcellular location">
    <subcellularLocation>
        <location evidence="1">Membrane</location>
        <topology evidence="1">Multi-pass membrane protein</topology>
    </subcellularLocation>
</comment>
<dbReference type="PANTHER" id="PTHR23504">
    <property type="entry name" value="MAJOR FACILITATOR SUPERFAMILY DOMAIN-CONTAINING PROTEIN 10"/>
    <property type="match status" value="1"/>
</dbReference>
<feature type="transmembrane region" description="Helical" evidence="6">
    <location>
        <begin position="296"/>
        <end position="318"/>
    </location>
</feature>
<comment type="caution">
    <text evidence="8">The sequence shown here is derived from an EMBL/GenBank/DDBJ whole genome shotgun (WGS) entry which is preliminary data.</text>
</comment>
<evidence type="ECO:0000256" key="1">
    <source>
        <dbReference type="ARBA" id="ARBA00004141"/>
    </source>
</evidence>
<keyword evidence="9" id="KW-1185">Reference proteome</keyword>
<dbReference type="RefSeq" id="WP_189435877.1">
    <property type="nucleotide sequence ID" value="NZ_BMXE01000002.1"/>
</dbReference>
<name>A0ABQ3E4E0_9HYPH</name>
<keyword evidence="3 6" id="KW-0812">Transmembrane</keyword>
<keyword evidence="4 6" id="KW-1133">Transmembrane helix</keyword>
<dbReference type="Pfam" id="PF07690">
    <property type="entry name" value="MFS_1"/>
    <property type="match status" value="1"/>
</dbReference>
<evidence type="ECO:0000259" key="7">
    <source>
        <dbReference type="PROSITE" id="PS50850"/>
    </source>
</evidence>
<dbReference type="SUPFAM" id="SSF103473">
    <property type="entry name" value="MFS general substrate transporter"/>
    <property type="match status" value="1"/>
</dbReference>
<accession>A0ABQ3E4E0</accession>
<feature type="transmembrane region" description="Helical" evidence="6">
    <location>
        <begin position="49"/>
        <end position="69"/>
    </location>
</feature>
<sequence>MSFMAKVALLFVVFVDLISQGLVFPIVNVLIMDPTTNFLAFDTPDSIRHVNYGLVIGLFFLAWFVGVIYLSKASDSIGRKFALQICLAGALIGYTITIISLYVGSLWLLILGRMITGFSAGNQAVAQAAMVDASENEIDRDRNMGYIILGVSFGLVGGPIIGAALSGQQFIGHYASFTLPFYATVVLVLIAMGLVAFFYHDVREDREPFRFHAKDLYSGLVRVKDFPLVMRILPVFICFMIANQTFFVFVVNYLTSAFGYGEVGGSFAMLVVGVALAISSGLLVKPAQSLFGRKRLVCTMLTIMALSVFTFALVPTAILSMFPLFLYFFCFGVTYPTILGFFSGSVGEADQGWVMGISTSILCLTAGVMALIGGGLMSIDIQLPFFIAAASVLFAFLLILTTWNQPALKKVIGVTTK</sequence>
<evidence type="ECO:0000256" key="2">
    <source>
        <dbReference type="ARBA" id="ARBA00022448"/>
    </source>
</evidence>
<feature type="transmembrane region" description="Helical" evidence="6">
    <location>
        <begin position="383"/>
        <end position="403"/>
    </location>
</feature>
<feature type="transmembrane region" description="Helical" evidence="6">
    <location>
        <begin position="354"/>
        <end position="377"/>
    </location>
</feature>
<protein>
    <submittedName>
        <fullName evidence="8">MFS transporter</fullName>
    </submittedName>
</protein>
<dbReference type="EMBL" id="BMXE01000002">
    <property type="protein sequence ID" value="GHB25577.1"/>
    <property type="molecule type" value="Genomic_DNA"/>
</dbReference>
<reference evidence="9" key="1">
    <citation type="journal article" date="2019" name="Int. J. Syst. Evol. Microbiol.">
        <title>The Global Catalogue of Microorganisms (GCM) 10K type strain sequencing project: providing services to taxonomists for standard genome sequencing and annotation.</title>
        <authorList>
            <consortium name="The Broad Institute Genomics Platform"/>
            <consortium name="The Broad Institute Genome Sequencing Center for Infectious Disease"/>
            <person name="Wu L."/>
            <person name="Ma J."/>
        </authorList>
    </citation>
    <scope>NUCLEOTIDE SEQUENCE [LARGE SCALE GENOMIC DNA]</scope>
    <source>
        <strain evidence="9">KCTC 12861</strain>
    </source>
</reference>
<proteinExistence type="predicted"/>
<evidence type="ECO:0000256" key="6">
    <source>
        <dbReference type="SAM" id="Phobius"/>
    </source>
</evidence>
<dbReference type="PROSITE" id="PS50850">
    <property type="entry name" value="MFS"/>
    <property type="match status" value="1"/>
</dbReference>
<dbReference type="InterPro" id="IPR036259">
    <property type="entry name" value="MFS_trans_sf"/>
</dbReference>
<evidence type="ECO:0000313" key="8">
    <source>
        <dbReference type="EMBL" id="GHB25577.1"/>
    </source>
</evidence>
<feature type="transmembrane region" description="Helical" evidence="6">
    <location>
        <begin position="146"/>
        <end position="167"/>
    </location>
</feature>
<feature type="transmembrane region" description="Helical" evidence="6">
    <location>
        <begin position="324"/>
        <end position="342"/>
    </location>
</feature>
<feature type="transmembrane region" description="Helical" evidence="6">
    <location>
        <begin position="266"/>
        <end position="284"/>
    </location>
</feature>
<dbReference type="InterPro" id="IPR020846">
    <property type="entry name" value="MFS_dom"/>
</dbReference>
<dbReference type="InterPro" id="IPR011701">
    <property type="entry name" value="MFS"/>
</dbReference>
<keyword evidence="5 6" id="KW-0472">Membrane</keyword>